<gene>
    <name evidence="1" type="ORF">QR685DRAFT_431830</name>
</gene>
<name>A0ABR3DS53_NEUIN</name>
<protein>
    <submittedName>
        <fullName evidence="1">Uncharacterized protein</fullName>
    </submittedName>
</protein>
<reference evidence="1 2" key="1">
    <citation type="submission" date="2023-09" db="EMBL/GenBank/DDBJ databases">
        <title>Multi-omics analysis of a traditional fermented food reveals byproduct-associated fungal strains for waste-to-food upcycling.</title>
        <authorList>
            <consortium name="Lawrence Berkeley National Laboratory"/>
            <person name="Rekdal V.M."/>
            <person name="Villalobos-Escobedo J.M."/>
            <person name="Rodriguez-Valeron N."/>
            <person name="Garcia M.O."/>
            <person name="Vasquez D.P."/>
            <person name="Damayanti I."/>
            <person name="Sorensen P.M."/>
            <person name="Baidoo E.E."/>
            <person name="De Carvalho A.C."/>
            <person name="Riley R."/>
            <person name="Lipzen A."/>
            <person name="He G."/>
            <person name="Yan M."/>
            <person name="Haridas S."/>
            <person name="Daum C."/>
            <person name="Yoshinaga Y."/>
            <person name="Ng V."/>
            <person name="Grigoriev I.V."/>
            <person name="Munk R."/>
            <person name="Nuraida L."/>
            <person name="Wijaya C.H."/>
            <person name="Morales P.-C."/>
            <person name="Keasling J.D."/>
        </authorList>
    </citation>
    <scope>NUCLEOTIDE SEQUENCE [LARGE SCALE GENOMIC DNA]</scope>
    <source>
        <strain evidence="1 2">FGSC 2613</strain>
    </source>
</reference>
<keyword evidence="2" id="KW-1185">Reference proteome</keyword>
<proteinExistence type="predicted"/>
<comment type="caution">
    <text evidence="1">The sequence shown here is derived from an EMBL/GenBank/DDBJ whole genome shotgun (WGS) entry which is preliminary data.</text>
</comment>
<organism evidence="1 2">
    <name type="scientific">Neurospora intermedia</name>
    <dbReference type="NCBI Taxonomy" id="5142"/>
    <lineage>
        <taxon>Eukaryota</taxon>
        <taxon>Fungi</taxon>
        <taxon>Dikarya</taxon>
        <taxon>Ascomycota</taxon>
        <taxon>Pezizomycotina</taxon>
        <taxon>Sordariomycetes</taxon>
        <taxon>Sordariomycetidae</taxon>
        <taxon>Sordariales</taxon>
        <taxon>Sordariaceae</taxon>
        <taxon>Neurospora</taxon>
    </lineage>
</organism>
<feature type="non-terminal residue" evidence="1">
    <location>
        <position position="1"/>
    </location>
</feature>
<accession>A0ABR3DS53</accession>
<dbReference type="EMBL" id="JAVLET010000001">
    <property type="protein sequence ID" value="KAL0475493.1"/>
    <property type="molecule type" value="Genomic_DNA"/>
</dbReference>
<evidence type="ECO:0000313" key="2">
    <source>
        <dbReference type="Proteomes" id="UP001451303"/>
    </source>
</evidence>
<sequence length="134" mass="14717">AHHCLGPCRDDNVGQLENRHRPLAGLILCSIADSAKLSKSPGKPPTLHRIGRGVGCRHGCHLAYGRMRRSGHTMNPKCGVSWGASVLITKSSPSPTLHDQQIKLKIKVHMTSLLYPECADSTSWWSDLLMLPFD</sequence>
<evidence type="ECO:0000313" key="1">
    <source>
        <dbReference type="EMBL" id="KAL0475493.1"/>
    </source>
</evidence>
<dbReference type="Proteomes" id="UP001451303">
    <property type="component" value="Unassembled WGS sequence"/>
</dbReference>